<comment type="caution">
    <text evidence="1">The sequence shown here is derived from an EMBL/GenBank/DDBJ whole genome shotgun (WGS) entry which is preliminary data.</text>
</comment>
<proteinExistence type="predicted"/>
<sequence length="115" mass="13049">MGQSLDYIYEWDHDMNLVVSAELMDDNNVLYALGYNLIDVQKTQFRVGESLTLKLVTSDSYPDVKRPSSVKWYFNDIARNTGDVIVLTAGSHTIRAVLDFGDHTDTIVQEIFVSQ</sequence>
<gene>
    <name evidence="1" type="ORF">SDC9_204090</name>
</gene>
<dbReference type="EMBL" id="VSSQ01126688">
    <property type="protein sequence ID" value="MPN56402.1"/>
    <property type="molecule type" value="Genomic_DNA"/>
</dbReference>
<dbReference type="AlphaFoldDB" id="A0A645IZV4"/>
<evidence type="ECO:0000313" key="1">
    <source>
        <dbReference type="EMBL" id="MPN56402.1"/>
    </source>
</evidence>
<organism evidence="1">
    <name type="scientific">bioreactor metagenome</name>
    <dbReference type="NCBI Taxonomy" id="1076179"/>
    <lineage>
        <taxon>unclassified sequences</taxon>
        <taxon>metagenomes</taxon>
        <taxon>ecological metagenomes</taxon>
    </lineage>
</organism>
<protein>
    <submittedName>
        <fullName evidence="1">Uncharacterized protein</fullName>
    </submittedName>
</protein>
<accession>A0A645IZV4</accession>
<reference evidence="1" key="1">
    <citation type="submission" date="2019-08" db="EMBL/GenBank/DDBJ databases">
        <authorList>
            <person name="Kucharzyk K."/>
            <person name="Murdoch R.W."/>
            <person name="Higgins S."/>
            <person name="Loffler F."/>
        </authorList>
    </citation>
    <scope>NUCLEOTIDE SEQUENCE</scope>
</reference>
<name>A0A645IZV4_9ZZZZ</name>